<gene>
    <name evidence="2" type="ORF">PQO03_13235</name>
</gene>
<protein>
    <submittedName>
        <fullName evidence="2">AHH domain-containing protein</fullName>
    </submittedName>
</protein>
<feature type="region of interest" description="Disordered" evidence="1">
    <location>
        <begin position="1"/>
        <end position="23"/>
    </location>
</feature>
<proteinExistence type="predicted"/>
<keyword evidence="3" id="KW-1185">Reference proteome</keyword>
<organism evidence="2 3">
    <name type="scientific">Lentisphaera profundi</name>
    <dbReference type="NCBI Taxonomy" id="1658616"/>
    <lineage>
        <taxon>Bacteria</taxon>
        <taxon>Pseudomonadati</taxon>
        <taxon>Lentisphaerota</taxon>
        <taxon>Lentisphaeria</taxon>
        <taxon>Lentisphaerales</taxon>
        <taxon>Lentisphaeraceae</taxon>
        <taxon>Lentisphaera</taxon>
    </lineage>
</organism>
<sequence length="114" mass="12863">MDWADLTEKHHGSAPQGMIRPHGHHKVFKKGIGKKMQRYAKKSQEILEKYGIDWKKGKDNLMWASNVKGVHTTDVAKQVYAILKRADATGGRSAVVRALNTEVEALFMSLSKFK</sequence>
<reference evidence="2 3" key="1">
    <citation type="submission" date="2023-02" db="EMBL/GenBank/DDBJ databases">
        <title>Genome sequence of Lentisphaera profundi SAORIC-696.</title>
        <authorList>
            <person name="Kim e."/>
            <person name="Cho J.-C."/>
            <person name="Choi A."/>
            <person name="Kang I."/>
        </authorList>
    </citation>
    <scope>NUCLEOTIDE SEQUENCE [LARGE SCALE GENOMIC DNA]</scope>
    <source>
        <strain evidence="2 3">SAORIC-696</strain>
    </source>
</reference>
<name>A0ABY7W3A7_9BACT</name>
<evidence type="ECO:0000256" key="1">
    <source>
        <dbReference type="SAM" id="MobiDB-lite"/>
    </source>
</evidence>
<dbReference type="EMBL" id="CP117812">
    <property type="protein sequence ID" value="WDE99476.1"/>
    <property type="molecule type" value="Genomic_DNA"/>
</dbReference>
<evidence type="ECO:0000313" key="2">
    <source>
        <dbReference type="EMBL" id="WDE99476.1"/>
    </source>
</evidence>
<accession>A0ABY7W3A7</accession>
<dbReference type="Proteomes" id="UP001214250">
    <property type="component" value="Chromosome 2"/>
</dbReference>
<feature type="compositionally biased region" description="Basic and acidic residues" evidence="1">
    <location>
        <begin position="1"/>
        <end position="11"/>
    </location>
</feature>
<evidence type="ECO:0000313" key="3">
    <source>
        <dbReference type="Proteomes" id="UP001214250"/>
    </source>
</evidence>